<dbReference type="STRING" id="709839.TSA66_13060"/>
<name>A0A0C1YM01_9BURK</name>
<accession>A0A0C1YM01</accession>
<feature type="domain" description="Transposase IS4-like" evidence="2">
    <location>
        <begin position="7"/>
        <end position="144"/>
    </location>
</feature>
<organism evidence="3 4">
    <name type="scientific">Noviherbaspirillum autotrophicum</name>
    <dbReference type="NCBI Taxonomy" id="709839"/>
    <lineage>
        <taxon>Bacteria</taxon>
        <taxon>Pseudomonadati</taxon>
        <taxon>Pseudomonadota</taxon>
        <taxon>Betaproteobacteria</taxon>
        <taxon>Burkholderiales</taxon>
        <taxon>Oxalobacteraceae</taxon>
        <taxon>Noviherbaspirillum</taxon>
    </lineage>
</organism>
<evidence type="ECO:0000259" key="2">
    <source>
        <dbReference type="Pfam" id="PF01609"/>
    </source>
</evidence>
<reference evidence="3 4" key="1">
    <citation type="submission" date="2014-12" db="EMBL/GenBank/DDBJ databases">
        <title>Denitrispirillum autotrophicum gen. nov., sp. nov., Denitrifying, Facultatively Autotrophic Bacteria Isolated from Rice Paddy Soil.</title>
        <authorList>
            <person name="Ishii S."/>
            <person name="Ashida N."/>
            <person name="Ohno H."/>
            <person name="Otsuka S."/>
            <person name="Yokota A."/>
            <person name="Senoo K."/>
        </authorList>
    </citation>
    <scope>NUCLEOTIDE SEQUENCE [LARGE SCALE GENOMIC DNA]</scope>
    <source>
        <strain evidence="3 4">TSA66</strain>
    </source>
</reference>
<dbReference type="GO" id="GO:0004803">
    <property type="term" value="F:transposase activity"/>
    <property type="evidence" value="ECO:0007669"/>
    <property type="project" value="InterPro"/>
</dbReference>
<keyword evidence="1" id="KW-1133">Transmembrane helix</keyword>
<dbReference type="GO" id="GO:0006313">
    <property type="term" value="P:DNA transposition"/>
    <property type="evidence" value="ECO:0007669"/>
    <property type="project" value="InterPro"/>
</dbReference>
<dbReference type="AlphaFoldDB" id="A0A0C1YM01"/>
<evidence type="ECO:0000313" key="3">
    <source>
        <dbReference type="EMBL" id="KIF81522.1"/>
    </source>
</evidence>
<keyword evidence="1" id="KW-0812">Transmembrane</keyword>
<evidence type="ECO:0000256" key="1">
    <source>
        <dbReference type="SAM" id="Phobius"/>
    </source>
</evidence>
<sequence>MGKKTGPNPTDRGKGGVKRSLLTDAHGIPLAIIIDGANRHDMKLVGPTLESLEVERPSLLAVWPQGLCLDMGYDYPQIQQLAIELGYRPHIRSRGEEAQQRRTGEKAYRWVVERTHSWLNRFRGLLIHWAKKAKNHLAFLHLACGIITWRIIGLLG</sequence>
<dbReference type="NCBIfam" id="NF033580">
    <property type="entry name" value="transpos_IS5_3"/>
    <property type="match status" value="1"/>
</dbReference>
<proteinExistence type="predicted"/>
<dbReference type="Pfam" id="PF01609">
    <property type="entry name" value="DDE_Tnp_1"/>
    <property type="match status" value="1"/>
</dbReference>
<dbReference type="PANTHER" id="PTHR30007">
    <property type="entry name" value="PHP DOMAIN PROTEIN"/>
    <property type="match status" value="1"/>
</dbReference>
<protein>
    <submittedName>
        <fullName evidence="3">Transposase</fullName>
    </submittedName>
</protein>
<feature type="transmembrane region" description="Helical" evidence="1">
    <location>
        <begin position="137"/>
        <end position="155"/>
    </location>
</feature>
<dbReference type="PANTHER" id="PTHR30007:SF0">
    <property type="entry name" value="TRANSPOSASE"/>
    <property type="match status" value="1"/>
</dbReference>
<dbReference type="GO" id="GO:0003677">
    <property type="term" value="F:DNA binding"/>
    <property type="evidence" value="ECO:0007669"/>
    <property type="project" value="InterPro"/>
</dbReference>
<keyword evidence="1" id="KW-0472">Membrane</keyword>
<comment type="caution">
    <text evidence="3">The sequence shown here is derived from an EMBL/GenBank/DDBJ whole genome shotgun (WGS) entry which is preliminary data.</text>
</comment>
<evidence type="ECO:0000313" key="4">
    <source>
        <dbReference type="Proteomes" id="UP000031572"/>
    </source>
</evidence>
<dbReference type="EMBL" id="JWJG01000028">
    <property type="protein sequence ID" value="KIF81522.1"/>
    <property type="molecule type" value="Genomic_DNA"/>
</dbReference>
<keyword evidence="4" id="KW-1185">Reference proteome</keyword>
<gene>
    <name evidence="3" type="ORF">TSA66_13060</name>
</gene>
<dbReference type="Proteomes" id="UP000031572">
    <property type="component" value="Unassembled WGS sequence"/>
</dbReference>
<dbReference type="InterPro" id="IPR002559">
    <property type="entry name" value="Transposase_11"/>
</dbReference>